<dbReference type="InterPro" id="IPR015856">
    <property type="entry name" value="ABC_transpr_CbiO/EcfA_su"/>
</dbReference>
<evidence type="ECO:0000256" key="2">
    <source>
        <dbReference type="ARBA" id="ARBA00005417"/>
    </source>
</evidence>
<dbReference type="InterPro" id="IPR003593">
    <property type="entry name" value="AAA+_ATPase"/>
</dbReference>
<keyword evidence="6" id="KW-0067">ATP-binding</keyword>
<evidence type="ECO:0000256" key="5">
    <source>
        <dbReference type="ARBA" id="ARBA00022741"/>
    </source>
</evidence>
<dbReference type="SMART" id="SM00382">
    <property type="entry name" value="AAA"/>
    <property type="match status" value="1"/>
</dbReference>
<keyword evidence="4" id="KW-1003">Cell membrane</keyword>
<dbReference type="STRING" id="1888891.DSOL_3948"/>
<dbReference type="PROSITE" id="PS50893">
    <property type="entry name" value="ABC_TRANSPORTER_2"/>
    <property type="match status" value="1"/>
</dbReference>
<dbReference type="Pfam" id="PF00005">
    <property type="entry name" value="ABC_tran"/>
    <property type="match status" value="1"/>
</dbReference>
<proteinExistence type="inferred from homology"/>
<evidence type="ECO:0000256" key="6">
    <source>
        <dbReference type="ARBA" id="ARBA00022840"/>
    </source>
</evidence>
<keyword evidence="5" id="KW-0547">Nucleotide-binding</keyword>
<evidence type="ECO:0000259" key="9">
    <source>
        <dbReference type="PROSITE" id="PS50893"/>
    </source>
</evidence>
<dbReference type="PANTHER" id="PTHR43553:SF21">
    <property type="entry name" value="ABC TRANSPORTER ATP-BINDING PROTEIN MA_1418-RELATED"/>
    <property type="match status" value="1"/>
</dbReference>
<dbReference type="Proteomes" id="UP000186102">
    <property type="component" value="Unassembled WGS sequence"/>
</dbReference>
<gene>
    <name evidence="10" type="ORF">DSOL_3948</name>
</gene>
<dbReference type="GO" id="GO:0005524">
    <property type="term" value="F:ATP binding"/>
    <property type="evidence" value="ECO:0007669"/>
    <property type="project" value="UniProtKB-KW"/>
</dbReference>
<comment type="caution">
    <text evidence="10">The sequence shown here is derived from an EMBL/GenBank/DDBJ whole genome shotgun (WGS) entry which is preliminary data.</text>
</comment>
<keyword evidence="8" id="KW-0472">Membrane</keyword>
<dbReference type="InterPro" id="IPR003439">
    <property type="entry name" value="ABC_transporter-like_ATP-bd"/>
</dbReference>
<accession>A0A1Q8QMK7</accession>
<dbReference type="EMBL" id="MLBF01000041">
    <property type="protein sequence ID" value="OLN28570.1"/>
    <property type="molecule type" value="Genomic_DNA"/>
</dbReference>
<evidence type="ECO:0000256" key="1">
    <source>
        <dbReference type="ARBA" id="ARBA00004202"/>
    </source>
</evidence>
<dbReference type="PANTHER" id="PTHR43553">
    <property type="entry name" value="HEAVY METAL TRANSPORTER"/>
    <property type="match status" value="1"/>
</dbReference>
<keyword evidence="3" id="KW-0813">Transport</keyword>
<dbReference type="GO" id="GO:0016887">
    <property type="term" value="F:ATP hydrolysis activity"/>
    <property type="evidence" value="ECO:0007669"/>
    <property type="project" value="InterPro"/>
</dbReference>
<evidence type="ECO:0000313" key="10">
    <source>
        <dbReference type="EMBL" id="OLN28570.1"/>
    </source>
</evidence>
<dbReference type="RefSeq" id="WP_075366366.1">
    <property type="nucleotide sequence ID" value="NZ_MLBF01000041.1"/>
</dbReference>
<dbReference type="Gene3D" id="3.40.50.300">
    <property type="entry name" value="P-loop containing nucleotide triphosphate hydrolases"/>
    <property type="match status" value="1"/>
</dbReference>
<dbReference type="InterPro" id="IPR050095">
    <property type="entry name" value="ECF_ABC_transporter_ATP-bd"/>
</dbReference>
<comment type="similarity">
    <text evidence="2">Belongs to the ABC transporter superfamily.</text>
</comment>
<evidence type="ECO:0000256" key="4">
    <source>
        <dbReference type="ARBA" id="ARBA00022475"/>
    </source>
</evidence>
<feature type="domain" description="ABC transporter" evidence="9">
    <location>
        <begin position="5"/>
        <end position="238"/>
    </location>
</feature>
<dbReference type="GO" id="GO:0042626">
    <property type="term" value="F:ATPase-coupled transmembrane transporter activity"/>
    <property type="evidence" value="ECO:0007669"/>
    <property type="project" value="TreeGrafter"/>
</dbReference>
<evidence type="ECO:0000313" key="11">
    <source>
        <dbReference type="Proteomes" id="UP000186102"/>
    </source>
</evidence>
<evidence type="ECO:0000256" key="3">
    <source>
        <dbReference type="ARBA" id="ARBA00022448"/>
    </source>
</evidence>
<reference evidence="10 11" key="1">
    <citation type="submission" date="2016-09" db="EMBL/GenBank/DDBJ databases">
        <title>Complete genome of Desulfosporosinus sp. OL.</title>
        <authorList>
            <person name="Mardanov A."/>
            <person name="Beletsky A."/>
            <person name="Panova A."/>
            <person name="Karnachuk O."/>
            <person name="Ravin N."/>
        </authorList>
    </citation>
    <scope>NUCLEOTIDE SEQUENCE [LARGE SCALE GENOMIC DNA]</scope>
    <source>
        <strain evidence="10 11">OL</strain>
    </source>
</reference>
<evidence type="ECO:0000256" key="7">
    <source>
        <dbReference type="ARBA" id="ARBA00022967"/>
    </source>
</evidence>
<keyword evidence="7" id="KW-1278">Translocase</keyword>
<dbReference type="OrthoDB" id="9784332at2"/>
<dbReference type="GO" id="GO:0043190">
    <property type="term" value="C:ATP-binding cassette (ABC) transporter complex"/>
    <property type="evidence" value="ECO:0007669"/>
    <property type="project" value="TreeGrafter"/>
</dbReference>
<comment type="subcellular location">
    <subcellularLocation>
        <location evidence="1">Cell membrane</location>
        <topology evidence="1">Peripheral membrane protein</topology>
    </subcellularLocation>
</comment>
<evidence type="ECO:0000256" key="8">
    <source>
        <dbReference type="ARBA" id="ARBA00023136"/>
    </source>
</evidence>
<name>A0A1Q8QMK7_9FIRM</name>
<keyword evidence="11" id="KW-1185">Reference proteome</keyword>
<organism evidence="10 11">
    <name type="scientific">Desulfosporosinus metallidurans</name>
    <dbReference type="NCBI Taxonomy" id="1888891"/>
    <lineage>
        <taxon>Bacteria</taxon>
        <taxon>Bacillati</taxon>
        <taxon>Bacillota</taxon>
        <taxon>Clostridia</taxon>
        <taxon>Eubacteriales</taxon>
        <taxon>Desulfitobacteriaceae</taxon>
        <taxon>Desulfosporosinus</taxon>
    </lineage>
</organism>
<dbReference type="FunFam" id="3.40.50.300:FF:000224">
    <property type="entry name" value="Energy-coupling factor transporter ATP-binding protein EcfA"/>
    <property type="match status" value="1"/>
</dbReference>
<dbReference type="SUPFAM" id="SSF52540">
    <property type="entry name" value="P-loop containing nucleoside triphosphate hydrolases"/>
    <property type="match status" value="1"/>
</dbReference>
<sequence length="275" mass="30407">MAKIIETIQLNHTYTDGTQALKSIDLCIEEGEKIAIVGQNGSGKTTLSKHFNGLLRPTCGQVLVNGRDICNTSTGELSSFIGYVFQNPSYQLFSRSVQEEIKFGLKNIGLKGNELTKRIVETMDYFDLSKDRERQPLSFSSGVRKLIALASVYAMRPQLLILDEPTTGQDHLGKEKVGMLLQKLANAGHTYIVITHDMNFVAKFATRVIVMAKGEIIQDGSPAKLFTNTKVMQKAHLHPPQVFSLAQRLAIANDKQNDLDPPKMAKLLVTEGMVS</sequence>
<protein>
    <recommendedName>
        <fullName evidence="9">ABC transporter domain-containing protein</fullName>
    </recommendedName>
</protein>
<dbReference type="AlphaFoldDB" id="A0A1Q8QMK7"/>
<dbReference type="InterPro" id="IPR027417">
    <property type="entry name" value="P-loop_NTPase"/>
</dbReference>
<dbReference type="CDD" id="cd03225">
    <property type="entry name" value="ABC_cobalt_CbiO_domain1"/>
    <property type="match status" value="1"/>
</dbReference>